<feature type="compositionally biased region" description="Basic and acidic residues" evidence="1">
    <location>
        <begin position="155"/>
        <end position="170"/>
    </location>
</feature>
<feature type="compositionally biased region" description="Basic and acidic residues" evidence="1">
    <location>
        <begin position="74"/>
        <end position="92"/>
    </location>
</feature>
<evidence type="ECO:0000313" key="3">
    <source>
        <dbReference type="Proteomes" id="UP001359485"/>
    </source>
</evidence>
<feature type="compositionally biased region" description="Basic and acidic residues" evidence="1">
    <location>
        <begin position="108"/>
        <end position="119"/>
    </location>
</feature>
<dbReference type="Gene3D" id="2.170.270.10">
    <property type="entry name" value="SET domain"/>
    <property type="match status" value="1"/>
</dbReference>
<feature type="compositionally biased region" description="Polar residues" evidence="1">
    <location>
        <begin position="93"/>
        <end position="107"/>
    </location>
</feature>
<gene>
    <name evidence="2" type="ORF">RUM44_010517</name>
</gene>
<name>A0ABR1AVQ7_POLSC</name>
<keyword evidence="3" id="KW-1185">Reference proteome</keyword>
<evidence type="ECO:0000313" key="2">
    <source>
        <dbReference type="EMBL" id="KAK6628035.1"/>
    </source>
</evidence>
<dbReference type="Proteomes" id="UP001359485">
    <property type="component" value="Unassembled WGS sequence"/>
</dbReference>
<feature type="compositionally biased region" description="Polar residues" evidence="1">
    <location>
        <begin position="120"/>
        <end position="149"/>
    </location>
</feature>
<accession>A0ABR1AVQ7</accession>
<reference evidence="2 3" key="1">
    <citation type="submission" date="2023-09" db="EMBL/GenBank/DDBJ databases">
        <title>Genomes of two closely related lineages of the louse Polyplax serrata with different host specificities.</title>
        <authorList>
            <person name="Martinu J."/>
            <person name="Tarabai H."/>
            <person name="Stefka J."/>
            <person name="Hypsa V."/>
        </authorList>
    </citation>
    <scope>NUCLEOTIDE SEQUENCE [LARGE SCALE GENOMIC DNA]</scope>
    <source>
        <strain evidence="2">98ZLc_SE</strain>
    </source>
</reference>
<dbReference type="EMBL" id="JAWJWF010000045">
    <property type="protein sequence ID" value="KAK6628035.1"/>
    <property type="molecule type" value="Genomic_DNA"/>
</dbReference>
<protein>
    <submittedName>
        <fullName evidence="2">Uncharacterized protein</fullName>
    </submittedName>
</protein>
<feature type="compositionally biased region" description="Polar residues" evidence="1">
    <location>
        <begin position="17"/>
        <end position="26"/>
    </location>
</feature>
<comment type="caution">
    <text evidence="2">The sequence shown here is derived from an EMBL/GenBank/DDBJ whole genome shotgun (WGS) entry which is preliminary data.</text>
</comment>
<proteinExistence type="predicted"/>
<dbReference type="InterPro" id="IPR046341">
    <property type="entry name" value="SET_dom_sf"/>
</dbReference>
<feature type="region of interest" description="Disordered" evidence="1">
    <location>
        <begin position="1"/>
        <end position="170"/>
    </location>
</feature>
<sequence>MSKQHEEQVETLRGIQRQKSVRVSGSSDEEVDCDVTTQSSEEDEEEDEELMEEMTRGPSVEQSDGADDLSLLRGGKEAVESVKGDGRNHSADISENSVSTTSPSENSPRGRETDGRKSSPELSQSENSFTPTDQRQLNSASVTPSNRLNYNYFRNPDDSDTPVRHRSSSDHLDISKALRVVPKELKLRETGRGIWAREKIPKGTKYGPFLGKWTTDPIDPRFAWEPLEAVDTSRYHLVSA</sequence>
<feature type="compositionally biased region" description="Acidic residues" evidence="1">
    <location>
        <begin position="40"/>
        <end position="52"/>
    </location>
</feature>
<evidence type="ECO:0000256" key="1">
    <source>
        <dbReference type="SAM" id="MobiDB-lite"/>
    </source>
</evidence>
<organism evidence="2 3">
    <name type="scientific">Polyplax serrata</name>
    <name type="common">Common mouse louse</name>
    <dbReference type="NCBI Taxonomy" id="468196"/>
    <lineage>
        <taxon>Eukaryota</taxon>
        <taxon>Metazoa</taxon>
        <taxon>Ecdysozoa</taxon>
        <taxon>Arthropoda</taxon>
        <taxon>Hexapoda</taxon>
        <taxon>Insecta</taxon>
        <taxon>Pterygota</taxon>
        <taxon>Neoptera</taxon>
        <taxon>Paraneoptera</taxon>
        <taxon>Psocodea</taxon>
        <taxon>Troctomorpha</taxon>
        <taxon>Phthiraptera</taxon>
        <taxon>Anoplura</taxon>
        <taxon>Polyplacidae</taxon>
        <taxon>Polyplax</taxon>
    </lineage>
</organism>
<feature type="compositionally biased region" description="Basic and acidic residues" evidence="1">
    <location>
        <begin position="1"/>
        <end position="10"/>
    </location>
</feature>